<reference evidence="3 4" key="1">
    <citation type="journal article" date="2020" name="ISME J.">
        <title>Uncovering the hidden diversity of litter-decomposition mechanisms in mushroom-forming fungi.</title>
        <authorList>
            <person name="Floudas D."/>
            <person name="Bentzer J."/>
            <person name="Ahren D."/>
            <person name="Johansson T."/>
            <person name="Persson P."/>
            <person name="Tunlid A."/>
        </authorList>
    </citation>
    <scope>NUCLEOTIDE SEQUENCE [LARGE SCALE GENOMIC DNA]</scope>
    <source>
        <strain evidence="3 4">CBS 661.87</strain>
    </source>
</reference>
<proteinExistence type="predicted"/>
<feature type="compositionally biased region" description="Pro residues" evidence="1">
    <location>
        <begin position="707"/>
        <end position="732"/>
    </location>
</feature>
<feature type="compositionally biased region" description="Low complexity" evidence="1">
    <location>
        <begin position="554"/>
        <end position="568"/>
    </location>
</feature>
<feature type="compositionally biased region" description="Basic residues" evidence="1">
    <location>
        <begin position="1349"/>
        <end position="1361"/>
    </location>
</feature>
<evidence type="ECO:0000259" key="2">
    <source>
        <dbReference type="Pfam" id="PF03399"/>
    </source>
</evidence>
<dbReference type="GO" id="GO:0006406">
    <property type="term" value="P:mRNA export from nucleus"/>
    <property type="evidence" value="ECO:0007669"/>
    <property type="project" value="TreeGrafter"/>
</dbReference>
<sequence>MEAAPHSRGRGRGSGHQEGGRQPHARNRQWVAGENGQRSGSSTPYHSDGERWERGGHRGGRGGRGASRSRGKFSNVSLRLAPRTNNAEMEQETPTADEHMDEFAEEHEEEEVPEPEEPSLDTPEEREKFYQTLVKARELERKRAIADGKMDDPAIPKRLEDAISVVGTCQDMCPRFERYRRERENNLFEWETIPGTKRVDHKRAVKMYERAAGDKTLPSDLRPPPVLKRTLDYLFHDLLSRGGFSATFNFIRDRSRAVRNDFTMQHSYGPEAIECHDRCARFHILALHFERDRPGFSIALEEQQLMNTLQSLKEFYEDQRGRYDSPTELEMRVYHRLIHIRDQKERHEDIPEHITSHPVFKLTTDFRSHVQRKSAPISKTSALMVDVEGMQIFGSLANVLREQGSVVMIYLVACILERLFGKDAIDDIEAIRGDLSVPNIIDGISSSVDGYDDQADDDMYDELLTEDEQHVKTDPALSPLQPSATEVILSPFGDSSVAAPQAPLSEPAKSAFSTISTTPNVFSTPSPFGASAFPSSSTPVFGVSAKSVFGIPAATSSQGSTSTGAAPANTNGTGLSFTTAASKPPPTSTSPMTSTKQSTGIFSSFNAQPTPFSLSTSSPATTNQIPFLSNATSKVPFAESSISGKSSPLSFNMLSSNGPQSNESSAPRLNPMAAPFVAKFTPVISPSPSSSGGTPAGGLFQRSSNPSPSPHPHNNLPPTPAPPPISSVPPPSISTLSSLKKMSPPPTQRKSTTPPVLPKINTNTFSTSLKIHPATPTIPPPLPRQQPISLPSTPALASPPKPLLNFLKGSLATPIASSSQEVLSPLFMPSPTTSGHALVHESPFNGKSPSKGKLMQPALLLNGKGKSPAKAPLDEEALENKAIIFAQRSTLVRSCFHCWHQRIVERAAWIEACQQSDTYRQKIKNQRQSPAHLDKKRRISAGPGTVVQSPPKKRARRRVSSDFHPPRTDEELAQRFKENHEEHERRWAQGSFLKVITNYVKTKSSGAVPHHSWCIWLSMNPDSDATAIWLERKFDVPTSGDWVSEAVFSIPLARTKDPNNSDSPGLIVFECTPLEGVTDELERKYRILDDCARLRDLVNAFPSKRHFIPSLLIISWIEEEDQAKSMTDFADMTKKLVESRSIDSSYMLSITAATKDLDRKLGEALNTLDLDLEGKLVRSLSIRGTFKLFEPPFTSFMTEWIENCSANGHFDWHIFGQVVQVAVALMNETVRSVSILISDEPHNVFPAFGNGDVMDNNSAYERIIAWLSAMGGSAENIALNLQSHRDIGQDFPAREFFEHLWDLAQSRTEIWLKHDSRTKFFIPISDIISTLEAHKASYEPHKARLGKALHMSFRRSPKRRSTSVDTELSSSQSKRRRLSSPVESQLGEEPTPLTSPYLNGHLTPSPTPTTMSLAPSDGSAVVTVAMLRALTRDMKKKYVGSA</sequence>
<dbReference type="Gene3D" id="1.25.40.990">
    <property type="match status" value="1"/>
</dbReference>
<feature type="compositionally biased region" description="Basic residues" evidence="1">
    <location>
        <begin position="57"/>
        <end position="71"/>
    </location>
</feature>
<feature type="region of interest" description="Disordered" evidence="1">
    <location>
        <begin position="685"/>
        <end position="762"/>
    </location>
</feature>
<dbReference type="GO" id="GO:0005737">
    <property type="term" value="C:cytoplasm"/>
    <property type="evidence" value="ECO:0007669"/>
    <property type="project" value="TreeGrafter"/>
</dbReference>
<organism evidence="3 4">
    <name type="scientific">Tricholomella constricta</name>
    <dbReference type="NCBI Taxonomy" id="117010"/>
    <lineage>
        <taxon>Eukaryota</taxon>
        <taxon>Fungi</taxon>
        <taxon>Dikarya</taxon>
        <taxon>Basidiomycota</taxon>
        <taxon>Agaricomycotina</taxon>
        <taxon>Agaricomycetes</taxon>
        <taxon>Agaricomycetidae</taxon>
        <taxon>Agaricales</taxon>
        <taxon>Tricholomatineae</taxon>
        <taxon>Lyophyllaceae</taxon>
        <taxon>Tricholomella</taxon>
    </lineage>
</organism>
<dbReference type="GO" id="GO:0070390">
    <property type="term" value="C:transcription export complex 2"/>
    <property type="evidence" value="ECO:0007669"/>
    <property type="project" value="TreeGrafter"/>
</dbReference>
<dbReference type="InterPro" id="IPR005062">
    <property type="entry name" value="SAC3/GANP/THP3_conserved"/>
</dbReference>
<evidence type="ECO:0000313" key="3">
    <source>
        <dbReference type="EMBL" id="KAF5375889.1"/>
    </source>
</evidence>
<dbReference type="PANTHER" id="PTHR12436">
    <property type="entry name" value="80 KDA MCM3-ASSOCIATED PROTEIN"/>
    <property type="match status" value="1"/>
</dbReference>
<dbReference type="Proteomes" id="UP000565441">
    <property type="component" value="Unassembled WGS sequence"/>
</dbReference>
<name>A0A8H5H325_9AGAR</name>
<keyword evidence="4" id="KW-1185">Reference proteome</keyword>
<accession>A0A8H5H325</accession>
<feature type="domain" description="SAC3/GANP/THP3 conserved" evidence="2">
    <location>
        <begin position="172"/>
        <end position="421"/>
    </location>
</feature>
<feature type="compositionally biased region" description="Polar residues" evidence="1">
    <location>
        <begin position="72"/>
        <end position="94"/>
    </location>
</feature>
<gene>
    <name evidence="3" type="ORF">D9615_008201</name>
</gene>
<feature type="region of interest" description="Disordered" evidence="1">
    <location>
        <begin position="554"/>
        <end position="602"/>
    </location>
</feature>
<feature type="compositionally biased region" description="Acidic residues" evidence="1">
    <location>
        <begin position="103"/>
        <end position="122"/>
    </location>
</feature>
<dbReference type="InterPro" id="IPR045107">
    <property type="entry name" value="SAC3/GANP/THP3"/>
</dbReference>
<feature type="region of interest" description="Disordered" evidence="1">
    <location>
        <begin position="923"/>
        <end position="969"/>
    </location>
</feature>
<feature type="compositionally biased region" description="Polar residues" evidence="1">
    <location>
        <begin position="748"/>
        <end position="762"/>
    </location>
</feature>
<dbReference type="PANTHER" id="PTHR12436:SF3">
    <property type="entry name" value="GERMINAL-CENTER ASSOCIATED NUCLEAR PROTEIN"/>
    <property type="match status" value="1"/>
</dbReference>
<feature type="compositionally biased region" description="Low complexity" evidence="1">
    <location>
        <begin position="589"/>
        <end position="599"/>
    </location>
</feature>
<comment type="caution">
    <text evidence="3">The sequence shown here is derived from an EMBL/GenBank/DDBJ whole genome shotgun (WGS) entry which is preliminary data.</text>
</comment>
<feature type="region of interest" description="Disordered" evidence="1">
    <location>
        <begin position="1"/>
        <end position="124"/>
    </location>
</feature>
<feature type="compositionally biased region" description="Polar residues" evidence="1">
    <location>
        <begin position="36"/>
        <end position="45"/>
    </location>
</feature>
<dbReference type="OrthoDB" id="264795at2759"/>
<evidence type="ECO:0000256" key="1">
    <source>
        <dbReference type="SAM" id="MobiDB-lite"/>
    </source>
</evidence>
<dbReference type="EMBL" id="JAACJP010000031">
    <property type="protein sequence ID" value="KAF5375889.1"/>
    <property type="molecule type" value="Genomic_DNA"/>
</dbReference>
<feature type="compositionally biased region" description="Basic and acidic residues" evidence="1">
    <location>
        <begin position="959"/>
        <end position="969"/>
    </location>
</feature>
<protein>
    <recommendedName>
        <fullName evidence="2">SAC3/GANP/THP3 conserved domain-containing protein</fullName>
    </recommendedName>
</protein>
<evidence type="ECO:0000313" key="4">
    <source>
        <dbReference type="Proteomes" id="UP000565441"/>
    </source>
</evidence>
<dbReference type="Pfam" id="PF03399">
    <property type="entry name" value="SAC3_GANP"/>
    <property type="match status" value="1"/>
</dbReference>
<feature type="region of interest" description="Disordered" evidence="1">
    <location>
        <begin position="1349"/>
        <end position="1414"/>
    </location>
</feature>
<feature type="compositionally biased region" description="Basic and acidic residues" evidence="1">
    <location>
        <begin position="47"/>
        <end position="56"/>
    </location>
</feature>